<organism evidence="4 5">
    <name type="scientific">Lophium mytilinum</name>
    <dbReference type="NCBI Taxonomy" id="390894"/>
    <lineage>
        <taxon>Eukaryota</taxon>
        <taxon>Fungi</taxon>
        <taxon>Dikarya</taxon>
        <taxon>Ascomycota</taxon>
        <taxon>Pezizomycotina</taxon>
        <taxon>Dothideomycetes</taxon>
        <taxon>Pleosporomycetidae</taxon>
        <taxon>Mytilinidiales</taxon>
        <taxon>Mytilinidiaceae</taxon>
        <taxon>Lophium</taxon>
    </lineage>
</organism>
<feature type="region of interest" description="Disordered" evidence="2">
    <location>
        <begin position="1"/>
        <end position="123"/>
    </location>
</feature>
<evidence type="ECO:0000313" key="4">
    <source>
        <dbReference type="EMBL" id="KAF2498429.1"/>
    </source>
</evidence>
<sequence length="594" mass="64630">MAGFSFPPPPPPPPRSTAPEPSAPSSSSQRGGYNSNYRGDRGGRGSLGGRGRGRGQSNTHTRRQPQRGSHGFQQSRSPQAGGERQQEHAGRSRGQNQHYGHSYVPQQQQAQTQSPQTSSTAYGQAQVPANAYVNPSLAMMAPQMQNTAHVQPQIDPMAFMQAFSTFMVSQAGVQNVPAQVNHTVPGQYPTSPPRNFRNQQSPPAMAGSKRKRVSNEGHQERHLPKTQNNASTRSKPAKAKAKVPPTVPSFGITLPTAPKASLAPPPTLPKGKRDGKKAKKGNLLGLTPQVDHSDSDLESVDEETIFGANITGLIFEYNGETAALNSPAEIAAWIRERRRLYPTKARAKQKLEEDHVRLANEQAILRRVKEEAGPKAGAAVKSEKKDKKADKKPKSTSEVERKQVEHGRQLKKIEKLRKKLQKSEEMLAKSEGTSTLGQIGTIEVKTPSAPSGVGLSKNGLGLDYGSDTESASRSTDSDGSSDSDSESDSVSESESDDEDSAPEEKTSKAHLPMRVPPPKDPMKQKTEQTICPYHKRSGKCTNKRCKFLHPAEMAAKDPKKRVTLYDRMVEQEEKAADMLAFQAIKYLGSTGFLS</sequence>
<feature type="compositionally biased region" description="Basic and acidic residues" evidence="2">
    <location>
        <begin position="381"/>
        <end position="413"/>
    </location>
</feature>
<feature type="compositionally biased region" description="Acidic residues" evidence="2">
    <location>
        <begin position="479"/>
        <end position="501"/>
    </location>
</feature>
<dbReference type="GO" id="GO:0003723">
    <property type="term" value="F:RNA binding"/>
    <property type="evidence" value="ECO:0007669"/>
    <property type="project" value="InterPro"/>
</dbReference>
<dbReference type="InterPro" id="IPR019496">
    <property type="entry name" value="NUFIP1_cons_dom"/>
</dbReference>
<dbReference type="OrthoDB" id="273070at2759"/>
<dbReference type="GO" id="GO:0000492">
    <property type="term" value="P:box C/D snoRNP assembly"/>
    <property type="evidence" value="ECO:0007669"/>
    <property type="project" value="TreeGrafter"/>
</dbReference>
<feature type="compositionally biased region" description="Low complexity" evidence="2">
    <location>
        <begin position="105"/>
        <end position="121"/>
    </location>
</feature>
<dbReference type="AlphaFoldDB" id="A0A6A6R1M5"/>
<dbReference type="GO" id="GO:0008270">
    <property type="term" value="F:zinc ion binding"/>
    <property type="evidence" value="ECO:0007669"/>
    <property type="project" value="UniProtKB-KW"/>
</dbReference>
<dbReference type="Proteomes" id="UP000799750">
    <property type="component" value="Unassembled WGS sequence"/>
</dbReference>
<dbReference type="PROSITE" id="PS50103">
    <property type="entry name" value="ZF_C3H1"/>
    <property type="match status" value="1"/>
</dbReference>
<keyword evidence="1" id="KW-0863">Zinc-finger</keyword>
<keyword evidence="1" id="KW-0479">Metal-binding</keyword>
<feature type="region of interest" description="Disordered" evidence="2">
    <location>
        <begin position="369"/>
        <end position="530"/>
    </location>
</feature>
<feature type="compositionally biased region" description="Low complexity" evidence="2">
    <location>
        <begin position="469"/>
        <end position="478"/>
    </location>
</feature>
<dbReference type="EMBL" id="MU004185">
    <property type="protein sequence ID" value="KAF2498429.1"/>
    <property type="molecule type" value="Genomic_DNA"/>
</dbReference>
<gene>
    <name evidence="4" type="ORF">BU16DRAFT_615473</name>
</gene>
<feature type="compositionally biased region" description="Pro residues" evidence="2">
    <location>
        <begin position="1"/>
        <end position="16"/>
    </location>
</feature>
<feature type="compositionally biased region" description="Low complexity" evidence="2">
    <location>
        <begin position="17"/>
        <end position="28"/>
    </location>
</feature>
<dbReference type="GO" id="GO:0005634">
    <property type="term" value="C:nucleus"/>
    <property type="evidence" value="ECO:0007669"/>
    <property type="project" value="TreeGrafter"/>
</dbReference>
<keyword evidence="1" id="KW-0862">Zinc</keyword>
<dbReference type="Pfam" id="PF10453">
    <property type="entry name" value="NUFIP1"/>
    <property type="match status" value="1"/>
</dbReference>
<protein>
    <recommendedName>
        <fullName evidence="3">C3H1-type domain-containing protein</fullName>
    </recommendedName>
</protein>
<feature type="zinc finger region" description="C3H1-type" evidence="1">
    <location>
        <begin position="525"/>
        <end position="552"/>
    </location>
</feature>
<dbReference type="InterPro" id="IPR000571">
    <property type="entry name" value="Znf_CCCH"/>
</dbReference>
<evidence type="ECO:0000256" key="1">
    <source>
        <dbReference type="PROSITE-ProRule" id="PRU00723"/>
    </source>
</evidence>
<dbReference type="PANTHER" id="PTHR13309:SF0">
    <property type="entry name" value="FMR1-INTERACTING PROTEIN NUFIP1"/>
    <property type="match status" value="1"/>
</dbReference>
<reference evidence="4" key="1">
    <citation type="journal article" date="2020" name="Stud. Mycol.">
        <title>101 Dothideomycetes genomes: a test case for predicting lifestyles and emergence of pathogens.</title>
        <authorList>
            <person name="Haridas S."/>
            <person name="Albert R."/>
            <person name="Binder M."/>
            <person name="Bloem J."/>
            <person name="Labutti K."/>
            <person name="Salamov A."/>
            <person name="Andreopoulos B."/>
            <person name="Baker S."/>
            <person name="Barry K."/>
            <person name="Bills G."/>
            <person name="Bluhm B."/>
            <person name="Cannon C."/>
            <person name="Castanera R."/>
            <person name="Culley D."/>
            <person name="Daum C."/>
            <person name="Ezra D."/>
            <person name="Gonzalez J."/>
            <person name="Henrissat B."/>
            <person name="Kuo A."/>
            <person name="Liang C."/>
            <person name="Lipzen A."/>
            <person name="Lutzoni F."/>
            <person name="Magnuson J."/>
            <person name="Mondo S."/>
            <person name="Nolan M."/>
            <person name="Ohm R."/>
            <person name="Pangilinan J."/>
            <person name="Park H.-J."/>
            <person name="Ramirez L."/>
            <person name="Alfaro M."/>
            <person name="Sun H."/>
            <person name="Tritt A."/>
            <person name="Yoshinaga Y."/>
            <person name="Zwiers L.-H."/>
            <person name="Turgeon B."/>
            <person name="Goodwin S."/>
            <person name="Spatafora J."/>
            <person name="Crous P."/>
            <person name="Grigoriev I."/>
        </authorList>
    </citation>
    <scope>NUCLEOTIDE SEQUENCE</scope>
    <source>
        <strain evidence="4">CBS 269.34</strain>
    </source>
</reference>
<evidence type="ECO:0000313" key="5">
    <source>
        <dbReference type="Proteomes" id="UP000799750"/>
    </source>
</evidence>
<feature type="compositionally biased region" description="Basic and acidic residues" evidence="2">
    <location>
        <begin position="213"/>
        <end position="223"/>
    </location>
</feature>
<dbReference type="PANTHER" id="PTHR13309">
    <property type="entry name" value="NUCLEAR FRAGILE X MENTAL RETARDATION PROTEIN INTERACTING PROTEIN 1"/>
    <property type="match status" value="1"/>
</dbReference>
<dbReference type="InterPro" id="IPR039136">
    <property type="entry name" value="NUFIP1-like"/>
</dbReference>
<accession>A0A6A6R1M5</accession>
<feature type="compositionally biased region" description="Polar residues" evidence="2">
    <location>
        <begin position="225"/>
        <end position="234"/>
    </location>
</feature>
<feature type="region of interest" description="Disordered" evidence="2">
    <location>
        <begin position="181"/>
        <end position="297"/>
    </location>
</feature>
<evidence type="ECO:0000256" key="2">
    <source>
        <dbReference type="SAM" id="MobiDB-lite"/>
    </source>
</evidence>
<keyword evidence="5" id="KW-1185">Reference proteome</keyword>
<name>A0A6A6R1M5_9PEZI</name>
<feature type="domain" description="C3H1-type" evidence="3">
    <location>
        <begin position="525"/>
        <end position="552"/>
    </location>
</feature>
<evidence type="ECO:0000259" key="3">
    <source>
        <dbReference type="PROSITE" id="PS50103"/>
    </source>
</evidence>
<proteinExistence type="predicted"/>